<accession>A0A975U1E9</accession>
<feature type="transmembrane region" description="Helical" evidence="1">
    <location>
        <begin position="174"/>
        <end position="194"/>
    </location>
</feature>
<evidence type="ECO:0000256" key="1">
    <source>
        <dbReference type="SAM" id="Phobius"/>
    </source>
</evidence>
<dbReference type="KEGG" id="elio:KO353_12775"/>
<feature type="transmembrane region" description="Helical" evidence="1">
    <location>
        <begin position="40"/>
        <end position="59"/>
    </location>
</feature>
<keyword evidence="1" id="KW-0812">Transmembrane</keyword>
<dbReference type="InterPro" id="IPR039672">
    <property type="entry name" value="MFS_2"/>
</dbReference>
<feature type="transmembrane region" description="Helical" evidence="1">
    <location>
        <begin position="148"/>
        <end position="168"/>
    </location>
</feature>
<feature type="transmembrane region" description="Helical" evidence="1">
    <location>
        <begin position="226"/>
        <end position="251"/>
    </location>
</feature>
<name>A0A975U1E9_9PROT</name>
<protein>
    <submittedName>
        <fullName evidence="2">MFS transporter</fullName>
    </submittedName>
</protein>
<dbReference type="Pfam" id="PF13347">
    <property type="entry name" value="MFS_2"/>
    <property type="match status" value="1"/>
</dbReference>
<gene>
    <name evidence="2" type="ORF">KO353_12775</name>
</gene>
<dbReference type="PANTHER" id="PTHR11328">
    <property type="entry name" value="MAJOR FACILITATOR SUPERFAMILY DOMAIN-CONTAINING PROTEIN"/>
    <property type="match status" value="1"/>
</dbReference>
<dbReference type="PANTHER" id="PTHR11328:SF24">
    <property type="entry name" value="MAJOR FACILITATOR SUPERFAMILY (MFS) PROFILE DOMAIN-CONTAINING PROTEIN"/>
    <property type="match status" value="1"/>
</dbReference>
<dbReference type="RefSeq" id="WP_218285103.1">
    <property type="nucleotide sequence ID" value="NZ_CP076448.1"/>
</dbReference>
<organism evidence="2 3">
    <name type="scientific">Elioraea tepida</name>
    <dbReference type="NCBI Taxonomy" id="2843330"/>
    <lineage>
        <taxon>Bacteria</taxon>
        <taxon>Pseudomonadati</taxon>
        <taxon>Pseudomonadota</taxon>
        <taxon>Alphaproteobacteria</taxon>
        <taxon>Acetobacterales</taxon>
        <taxon>Elioraeaceae</taxon>
        <taxon>Elioraea</taxon>
    </lineage>
</organism>
<feature type="transmembrane region" description="Helical" evidence="1">
    <location>
        <begin position="80"/>
        <end position="98"/>
    </location>
</feature>
<feature type="transmembrane region" description="Helical" evidence="1">
    <location>
        <begin position="257"/>
        <end position="275"/>
    </location>
</feature>
<feature type="transmembrane region" description="Helical" evidence="1">
    <location>
        <begin position="12"/>
        <end position="34"/>
    </location>
</feature>
<dbReference type="EMBL" id="CP076448">
    <property type="protein sequence ID" value="QXM24132.1"/>
    <property type="molecule type" value="Genomic_DNA"/>
</dbReference>
<feature type="transmembrane region" description="Helical" evidence="1">
    <location>
        <begin position="287"/>
        <end position="304"/>
    </location>
</feature>
<dbReference type="GO" id="GO:0005886">
    <property type="term" value="C:plasma membrane"/>
    <property type="evidence" value="ECO:0007669"/>
    <property type="project" value="TreeGrafter"/>
</dbReference>
<proteinExistence type="predicted"/>
<keyword evidence="3" id="KW-1185">Reference proteome</keyword>
<evidence type="ECO:0000313" key="3">
    <source>
        <dbReference type="Proteomes" id="UP000694001"/>
    </source>
</evidence>
<keyword evidence="1" id="KW-1133">Transmembrane helix</keyword>
<keyword evidence="1" id="KW-0472">Membrane</keyword>
<evidence type="ECO:0000313" key="2">
    <source>
        <dbReference type="EMBL" id="QXM24132.1"/>
    </source>
</evidence>
<feature type="transmembrane region" description="Helical" evidence="1">
    <location>
        <begin position="104"/>
        <end position="128"/>
    </location>
</feature>
<dbReference type="Proteomes" id="UP000694001">
    <property type="component" value="Chromosome"/>
</dbReference>
<dbReference type="GO" id="GO:0008643">
    <property type="term" value="P:carbohydrate transport"/>
    <property type="evidence" value="ECO:0007669"/>
    <property type="project" value="InterPro"/>
</dbReference>
<reference evidence="2" key="1">
    <citation type="submission" date="2021-06" db="EMBL/GenBank/DDBJ databases">
        <title>Elioraea tepida, sp. nov., a moderately thermophilic aerobic anoxygenic phototrophic bacterium isolated from an alkaline siliceous hot spring mat community in Yellowstone National Park, WY, USA.</title>
        <authorList>
            <person name="Saini M.K."/>
            <person name="Yoshida S."/>
            <person name="Sebastian A."/>
            <person name="Hirose S."/>
            <person name="Hara E."/>
            <person name="Tamaki H."/>
            <person name="Soulier N.T."/>
            <person name="Albert I."/>
            <person name="Hanada S."/>
            <person name="Bryant D.A."/>
            <person name="Tank M."/>
        </authorList>
    </citation>
    <scope>NUCLEOTIDE SEQUENCE</scope>
    <source>
        <strain evidence="2">MS-P2</strain>
    </source>
</reference>
<dbReference type="AlphaFoldDB" id="A0A975U1E9"/>
<sequence>MPPLPPRQLAAYAAPAFPLAILGLPLNVYVPTFWGDSMGLGLTTVGLVLFATRLLDVVTDPLIGLLSDRTRGRLGRRRPWAVAALPIAAPAVWLLFVPPAGAGAMHLFITASLVYLGWTMLNITHTAWGAELSPEYHQRTRINAWREAATLSGIVVSALVPAVITGGIAEDLRALAIVTLGLALPAFALLFAFVPDPPAPVRPLQPRDFGTTFAPLVGNAPFRRLLLAWVTNGMANGLPASLFLLVVTHLLEADDKAGPLLLAYFLAGILAVPVWTRLSAHLGKHRAWCAAMLWASFVFAFVPLLGPGDWLPFLAISIFSGASLGADLALPPAIQADVVDLDRIATGEGRAGLLFAVSSMAQKLGNAAAVGAGLPLLEVLGFRAAPEGATGLGALVGLYCAAPVTLKLLAVALMWSFPLDAAAQARLRAQLGSGG</sequence>
<feature type="transmembrane region" description="Helical" evidence="1">
    <location>
        <begin position="394"/>
        <end position="417"/>
    </location>
</feature>
<dbReference type="GO" id="GO:0015293">
    <property type="term" value="F:symporter activity"/>
    <property type="evidence" value="ECO:0007669"/>
    <property type="project" value="InterPro"/>
</dbReference>